<keyword evidence="3" id="KW-1185">Reference proteome</keyword>
<evidence type="ECO:0008006" key="4">
    <source>
        <dbReference type="Google" id="ProtNLM"/>
    </source>
</evidence>
<name>A0ABX9P3B9_9GAMM</name>
<evidence type="ECO:0000256" key="1">
    <source>
        <dbReference type="SAM" id="SignalP"/>
    </source>
</evidence>
<feature type="signal peptide" evidence="1">
    <location>
        <begin position="1"/>
        <end position="17"/>
    </location>
</feature>
<organism evidence="2 3">
    <name type="scientific">Rahnella inusitata</name>
    <dbReference type="NCBI Taxonomy" id="58169"/>
    <lineage>
        <taxon>Bacteria</taxon>
        <taxon>Pseudomonadati</taxon>
        <taxon>Pseudomonadota</taxon>
        <taxon>Gammaproteobacteria</taxon>
        <taxon>Enterobacterales</taxon>
        <taxon>Yersiniaceae</taxon>
        <taxon>Rahnella</taxon>
    </lineage>
</organism>
<accession>A0ABX9P3B9</accession>
<dbReference type="EMBL" id="RAHG01000002">
    <property type="protein sequence ID" value="RJT14913.1"/>
    <property type="molecule type" value="Genomic_DNA"/>
</dbReference>
<feature type="chain" id="PRO_5047113818" description="Periplasmic protein" evidence="1">
    <location>
        <begin position="18"/>
        <end position="315"/>
    </location>
</feature>
<dbReference type="Proteomes" id="UP000284119">
    <property type="component" value="Unassembled WGS sequence"/>
</dbReference>
<reference evidence="2 3" key="1">
    <citation type="submission" date="2018-09" db="EMBL/GenBank/DDBJ databases">
        <authorList>
            <person name="Le Fleche-Mateos A."/>
        </authorList>
    </citation>
    <scope>NUCLEOTIDE SEQUENCE [LARGE SCALE GENOMIC DNA]</scope>
    <source>
        <strain evidence="2 3">DSM 30078</strain>
    </source>
</reference>
<protein>
    <recommendedName>
        <fullName evidence="4">Periplasmic protein</fullName>
    </recommendedName>
</protein>
<evidence type="ECO:0000313" key="3">
    <source>
        <dbReference type="Proteomes" id="UP000284119"/>
    </source>
</evidence>
<proteinExistence type="predicted"/>
<comment type="caution">
    <text evidence="2">The sequence shown here is derived from an EMBL/GenBank/DDBJ whole genome shotgun (WGS) entry which is preliminary data.</text>
</comment>
<gene>
    <name evidence="2" type="ORF">D5396_05470</name>
</gene>
<evidence type="ECO:0000313" key="2">
    <source>
        <dbReference type="EMBL" id="RJT14913.1"/>
    </source>
</evidence>
<keyword evidence="1" id="KW-0732">Signal</keyword>
<dbReference type="RefSeq" id="WP_112164411.1">
    <property type="nucleotide sequence ID" value="NZ_JBFUVV010000001.1"/>
</dbReference>
<sequence>MKKLAGLLLWVAFSATASQPSVTPQSLQASIDKIGAAETIRGLDEKGINTLSEGILNADTQWIALVPKLAPGLEGGNATTVAEALANALPKNAPAVIDAISVKKNTDFPGRNTVCTMPFSGKDDNWLARYYKQSHAALKKLGTAGKPCNDQLEQAISGLKNTSTQQQHSRLNRQKLTPELILQAIDRDGVDDVISQLSAKQRANIGEAIAQGKREWLLVADSLAESKDAPMHSMLLTALAKALSQNPGDVLTVAKGHVDADLLCGMPFPEASKSELMQYYQATRKALLKIRRRGEACLAVLDQEQSTLVNSPGDR</sequence>